<protein>
    <submittedName>
        <fullName evidence="2">Tripartite tricarboxylate transporter substrate binding protein</fullName>
    </submittedName>
</protein>
<dbReference type="PANTHER" id="PTHR42928:SF5">
    <property type="entry name" value="BLR1237 PROTEIN"/>
    <property type="match status" value="1"/>
</dbReference>
<sequence>MACLCVAKRGRRNMSRRRRSRPPAVLCPGPIGTGYRAWISSALNGRPRRRTLRSNQKNSEDAMVEGRATLSRRGFGALALAGIAGPGFAQGYPNRSIQVVVPFAAGGGVDVTMRVAAEAAGDLIGQRFVIENRGGGATITATTAVVRAAPDGYTVLTAPTTMVINAASRDNLPFNWKTDLVPVCMIAKLPLVVVARADAPYSTMKEFEAAARAARDPITFSSGGTGTVAHLAGELYALRTGVKLQHVPYRGEGPALSDLLGGSLKVSFATLASVSGQIEAGTVKALGVTTRARTSMLPNVPTLAEQGYADYDVSAWLAVVAPRGTPQEAVDALQKAFSTVLATPAMRERMKVLGADPTPGTAAELAAFMDKEASQWAEVVRAIGLKPE</sequence>
<dbReference type="OrthoDB" id="8443386at2"/>
<name>A0A4D7BDD6_9HYPH</name>
<dbReference type="KEGG" id="pstg:E8M01_18315"/>
<evidence type="ECO:0000313" key="3">
    <source>
        <dbReference type="Proteomes" id="UP000298781"/>
    </source>
</evidence>
<evidence type="ECO:0000313" key="2">
    <source>
        <dbReference type="EMBL" id="QCI65992.1"/>
    </source>
</evidence>
<dbReference type="PANTHER" id="PTHR42928">
    <property type="entry name" value="TRICARBOXYLATE-BINDING PROTEIN"/>
    <property type="match status" value="1"/>
</dbReference>
<dbReference type="CDD" id="cd07012">
    <property type="entry name" value="PBP2_Bug_TTT"/>
    <property type="match status" value="1"/>
</dbReference>
<dbReference type="Proteomes" id="UP000298781">
    <property type="component" value="Chromosome"/>
</dbReference>
<dbReference type="SUPFAM" id="SSF53850">
    <property type="entry name" value="Periplasmic binding protein-like II"/>
    <property type="match status" value="1"/>
</dbReference>
<evidence type="ECO:0000256" key="1">
    <source>
        <dbReference type="ARBA" id="ARBA00006987"/>
    </source>
</evidence>
<comment type="similarity">
    <text evidence="1">Belongs to the UPF0065 (bug) family.</text>
</comment>
<organism evidence="2 3">
    <name type="scientific">Phreatobacter stygius</name>
    <dbReference type="NCBI Taxonomy" id="1940610"/>
    <lineage>
        <taxon>Bacteria</taxon>
        <taxon>Pseudomonadati</taxon>
        <taxon>Pseudomonadota</taxon>
        <taxon>Alphaproteobacteria</taxon>
        <taxon>Hyphomicrobiales</taxon>
        <taxon>Phreatobacteraceae</taxon>
        <taxon>Phreatobacter</taxon>
    </lineage>
</organism>
<dbReference type="Gene3D" id="3.40.190.10">
    <property type="entry name" value="Periplasmic binding protein-like II"/>
    <property type="match status" value="1"/>
</dbReference>
<keyword evidence="3" id="KW-1185">Reference proteome</keyword>
<accession>A0A4D7BDD6</accession>
<proteinExistence type="inferred from homology"/>
<dbReference type="Gene3D" id="3.40.190.150">
    <property type="entry name" value="Bordetella uptake gene, domain 1"/>
    <property type="match status" value="1"/>
</dbReference>
<dbReference type="Pfam" id="PF03401">
    <property type="entry name" value="TctC"/>
    <property type="match status" value="1"/>
</dbReference>
<dbReference type="AlphaFoldDB" id="A0A4D7BDD6"/>
<gene>
    <name evidence="2" type="ORF">E8M01_18315</name>
</gene>
<dbReference type="InterPro" id="IPR042100">
    <property type="entry name" value="Bug_dom1"/>
</dbReference>
<dbReference type="InterPro" id="IPR005064">
    <property type="entry name" value="BUG"/>
</dbReference>
<dbReference type="EMBL" id="CP039690">
    <property type="protein sequence ID" value="QCI65992.1"/>
    <property type="molecule type" value="Genomic_DNA"/>
</dbReference>
<reference evidence="2 3" key="1">
    <citation type="submission" date="2019-04" db="EMBL/GenBank/DDBJ databases">
        <title>Phreatobacter aquaticus sp. nov.</title>
        <authorList>
            <person name="Choi A."/>
        </authorList>
    </citation>
    <scope>NUCLEOTIDE SEQUENCE [LARGE SCALE GENOMIC DNA]</scope>
    <source>
        <strain evidence="2 3">KCTC 52518</strain>
    </source>
</reference>